<protein>
    <submittedName>
        <fullName evidence="2">Uncharacterized protein</fullName>
    </submittedName>
</protein>
<proteinExistence type="predicted"/>
<dbReference type="RefSeq" id="WP_091039506.1">
    <property type="nucleotide sequence ID" value="NZ_FNAD01000015.1"/>
</dbReference>
<gene>
    <name evidence="2" type="ORF">SAMN05216270_11587</name>
</gene>
<evidence type="ECO:0000313" key="3">
    <source>
        <dbReference type="Proteomes" id="UP000198949"/>
    </source>
</evidence>
<name>A0A1G7B404_9ACTN</name>
<feature type="transmembrane region" description="Helical" evidence="1">
    <location>
        <begin position="50"/>
        <end position="75"/>
    </location>
</feature>
<dbReference type="EMBL" id="FNAD01000015">
    <property type="protein sequence ID" value="SDE20965.1"/>
    <property type="molecule type" value="Genomic_DNA"/>
</dbReference>
<sequence length="89" mass="9189">MQHMSKKTRVVASAAGAIGALGLLTATIGLMWVAATYGVSHATATRIVDAVIAGGVTLAILFGAFPWVVPLYATILHVTNSRTRAAAIR</sequence>
<keyword evidence="1" id="KW-0472">Membrane</keyword>
<keyword evidence="1" id="KW-0812">Transmembrane</keyword>
<organism evidence="2 3">
    <name type="scientific">Glycomyces harbinensis</name>
    <dbReference type="NCBI Taxonomy" id="58114"/>
    <lineage>
        <taxon>Bacteria</taxon>
        <taxon>Bacillati</taxon>
        <taxon>Actinomycetota</taxon>
        <taxon>Actinomycetes</taxon>
        <taxon>Glycomycetales</taxon>
        <taxon>Glycomycetaceae</taxon>
        <taxon>Glycomyces</taxon>
    </lineage>
</organism>
<keyword evidence="1" id="KW-1133">Transmembrane helix</keyword>
<dbReference type="Proteomes" id="UP000198949">
    <property type="component" value="Unassembled WGS sequence"/>
</dbReference>
<evidence type="ECO:0000256" key="1">
    <source>
        <dbReference type="SAM" id="Phobius"/>
    </source>
</evidence>
<dbReference type="AlphaFoldDB" id="A0A1G7B404"/>
<reference evidence="3" key="1">
    <citation type="submission" date="2016-10" db="EMBL/GenBank/DDBJ databases">
        <authorList>
            <person name="Varghese N."/>
            <person name="Submissions S."/>
        </authorList>
    </citation>
    <scope>NUCLEOTIDE SEQUENCE [LARGE SCALE GENOMIC DNA]</scope>
    <source>
        <strain evidence="3">CGMCC 4.3516</strain>
    </source>
</reference>
<dbReference type="STRING" id="58114.SAMN05216270_11587"/>
<keyword evidence="3" id="KW-1185">Reference proteome</keyword>
<evidence type="ECO:0000313" key="2">
    <source>
        <dbReference type="EMBL" id="SDE20965.1"/>
    </source>
</evidence>
<accession>A0A1G7B404</accession>